<feature type="region of interest" description="Disordered" evidence="8">
    <location>
        <begin position="1"/>
        <end position="39"/>
    </location>
</feature>
<comment type="caution">
    <text evidence="10">The sequence shown here is derived from an EMBL/GenBank/DDBJ whole genome shotgun (WGS) entry which is preliminary data.</text>
</comment>
<keyword evidence="9" id="KW-1133">Transmembrane helix</keyword>
<dbReference type="PROSITE" id="PS50294">
    <property type="entry name" value="WD_REPEATS_REGION"/>
    <property type="match status" value="4"/>
</dbReference>
<keyword evidence="9" id="KW-0472">Membrane</keyword>
<dbReference type="GO" id="GO:0071013">
    <property type="term" value="C:catalytic step 2 spliceosome"/>
    <property type="evidence" value="ECO:0007669"/>
    <property type="project" value="TreeGrafter"/>
</dbReference>
<dbReference type="PANTHER" id="PTHR44006">
    <property type="entry name" value="U5 SMALL NUCLEAR RIBONUCLEOPROTEIN 40 KDA PROTEIN"/>
    <property type="match status" value="1"/>
</dbReference>
<dbReference type="PROSITE" id="PS00678">
    <property type="entry name" value="WD_REPEATS_1"/>
    <property type="match status" value="5"/>
</dbReference>
<evidence type="ECO:0000256" key="3">
    <source>
        <dbReference type="ARBA" id="ARBA00022664"/>
    </source>
</evidence>
<evidence type="ECO:0000256" key="8">
    <source>
        <dbReference type="SAM" id="MobiDB-lite"/>
    </source>
</evidence>
<dbReference type="FunFam" id="2.130.10.10:FF:000229">
    <property type="entry name" value="Small nuclear ribonucleoprotein U5 subunit 40"/>
    <property type="match status" value="1"/>
</dbReference>
<keyword evidence="11" id="KW-1185">Reference proteome</keyword>
<reference evidence="10 11" key="1">
    <citation type="journal article" date="2021" name="bioRxiv">
        <title>The Gossypium anomalum genome as a resource for cotton improvement and evolutionary analysis of hybrid incompatibility.</title>
        <authorList>
            <person name="Grover C.E."/>
            <person name="Yuan D."/>
            <person name="Arick M.A."/>
            <person name="Miller E.R."/>
            <person name="Hu G."/>
            <person name="Peterson D.G."/>
            <person name="Wendel J.F."/>
            <person name="Udall J.A."/>
        </authorList>
    </citation>
    <scope>NUCLEOTIDE SEQUENCE [LARGE SCALE GENOMIC DNA]</scope>
    <source>
        <strain evidence="10">JFW-Udall</strain>
        <tissue evidence="10">Leaf</tissue>
    </source>
</reference>
<feature type="transmembrane region" description="Helical" evidence="9">
    <location>
        <begin position="417"/>
        <end position="438"/>
    </location>
</feature>
<keyword evidence="4" id="KW-0677">Repeat</keyword>
<dbReference type="PROSITE" id="PS50082">
    <property type="entry name" value="WD_REPEATS_2"/>
    <property type="match status" value="6"/>
</dbReference>
<dbReference type="InterPro" id="IPR052234">
    <property type="entry name" value="U5_snRNP_Component"/>
</dbReference>
<evidence type="ECO:0000313" key="10">
    <source>
        <dbReference type="EMBL" id="KAG8481347.1"/>
    </source>
</evidence>
<name>A0A8J5YHE7_9ROSI</name>
<feature type="repeat" description="WD" evidence="7">
    <location>
        <begin position="133"/>
        <end position="175"/>
    </location>
</feature>
<dbReference type="CDD" id="cd00200">
    <property type="entry name" value="WD40"/>
    <property type="match status" value="1"/>
</dbReference>
<protein>
    <recommendedName>
        <fullName evidence="12">Anaphase-promoting complex subunit 4 WD40 domain-containing protein</fullName>
    </recommendedName>
</protein>
<comment type="subcellular location">
    <subcellularLocation>
        <location evidence="1">Nucleus</location>
    </subcellularLocation>
</comment>
<dbReference type="GO" id="GO:0000375">
    <property type="term" value="P:RNA splicing, via transesterification reactions"/>
    <property type="evidence" value="ECO:0007669"/>
    <property type="project" value="UniProtKB-ARBA"/>
</dbReference>
<feature type="repeat" description="WD" evidence="7">
    <location>
        <begin position="279"/>
        <end position="308"/>
    </location>
</feature>
<evidence type="ECO:0000256" key="5">
    <source>
        <dbReference type="ARBA" id="ARBA00023187"/>
    </source>
</evidence>
<keyword evidence="3" id="KW-0507">mRNA processing</keyword>
<evidence type="ECO:0000256" key="9">
    <source>
        <dbReference type="SAM" id="Phobius"/>
    </source>
</evidence>
<keyword evidence="2 7" id="KW-0853">WD repeat</keyword>
<dbReference type="GO" id="GO:0006397">
    <property type="term" value="P:mRNA processing"/>
    <property type="evidence" value="ECO:0007669"/>
    <property type="project" value="UniProtKB-KW"/>
</dbReference>
<evidence type="ECO:0000256" key="6">
    <source>
        <dbReference type="ARBA" id="ARBA00023242"/>
    </source>
</evidence>
<dbReference type="EMBL" id="JAHUZN010000010">
    <property type="protein sequence ID" value="KAG8481347.1"/>
    <property type="molecule type" value="Genomic_DNA"/>
</dbReference>
<feature type="transmembrane region" description="Helical" evidence="9">
    <location>
        <begin position="474"/>
        <end position="497"/>
    </location>
</feature>
<evidence type="ECO:0000256" key="4">
    <source>
        <dbReference type="ARBA" id="ARBA00022737"/>
    </source>
</evidence>
<feature type="transmembrane region" description="Helical" evidence="9">
    <location>
        <begin position="445"/>
        <end position="468"/>
    </location>
</feature>
<evidence type="ECO:0000256" key="1">
    <source>
        <dbReference type="ARBA" id="ARBA00004123"/>
    </source>
</evidence>
<keyword evidence="9" id="KW-0812">Transmembrane</keyword>
<keyword evidence="6" id="KW-0539">Nucleus</keyword>
<proteinExistence type="predicted"/>
<dbReference type="GO" id="GO:0005682">
    <property type="term" value="C:U5 snRNP"/>
    <property type="evidence" value="ECO:0007669"/>
    <property type="project" value="UniProtKB-ARBA"/>
</dbReference>
<dbReference type="InterPro" id="IPR020472">
    <property type="entry name" value="WD40_PAC1"/>
</dbReference>
<dbReference type="SMART" id="SM00320">
    <property type="entry name" value="WD40"/>
    <property type="match status" value="7"/>
</dbReference>
<dbReference type="InterPro" id="IPR036322">
    <property type="entry name" value="WD40_repeat_dom_sf"/>
</dbReference>
<dbReference type="SUPFAM" id="SSF50978">
    <property type="entry name" value="WD40 repeat-like"/>
    <property type="match status" value="1"/>
</dbReference>
<dbReference type="InterPro" id="IPR019775">
    <property type="entry name" value="WD40_repeat_CS"/>
</dbReference>
<feature type="repeat" description="WD" evidence="7">
    <location>
        <begin position="182"/>
        <end position="216"/>
    </location>
</feature>
<keyword evidence="5" id="KW-0508">mRNA splicing</keyword>
<dbReference type="Gene3D" id="2.130.10.10">
    <property type="entry name" value="YVTN repeat-like/Quinoprotein amine dehydrogenase"/>
    <property type="match status" value="1"/>
</dbReference>
<feature type="transmembrane region" description="Helical" evidence="9">
    <location>
        <begin position="518"/>
        <end position="544"/>
    </location>
</feature>
<dbReference type="AlphaFoldDB" id="A0A8J5YHE7"/>
<sequence length="583" mass="64341">MEIVPREGESALSGPRPMEWSTVPYAPQGPDRNGNKRTSSLESPIMLLTGHQSSIYTVKFNPAGTVVASGSHDREIFLWNVHGDCKNFMVLKGHKNAILDLHWTTDGSQIVSASPDKTLRAWDVETGKQIKKMAEHSSFVNSCCPSRRGPPLVVSGSDDGTAKLWDMRQRGAIQTFPDKYQITAVSFSDASDKIFTGGIDNDIKVWDLRKGEVTMTLQGHQDMITGMSLSPDGSYLLTNGMDCKLCIWDMRPYAPQNRCVKIFEGHQHNFEKNLLKCGWSPDGSKVTAGSSDRMVYIWDTTSRRILYKLPGHTGSVNESVFHPNEPIIAKEQKLAVRSLTFIVGTTVRCPAFPHDTPNLLSLYTLLSILSSSNKPSILFQKHSFNLKFPFVHSKLSSMGLSVENSVTQSHTRTHKTFLITNYILLGAASACIFLVLSLRLLPSLCGFFLILLHVVSIAAAVSGCSVVTSGSNKFYAAHMVVMVLTSIFQGSVSVLILTRTSDFLGYLKSYVREDDGAVILKLAGGLCVAVFCLEWMVLGLAFVLRYYAFVEGHGVGNGSQAAYQRNGKVQDEDLKKWPWPIQV</sequence>
<dbReference type="PANTHER" id="PTHR44006:SF1">
    <property type="entry name" value="U5 SMALL NUCLEAR RIBONUCLEOPROTEIN 40 KDA PROTEIN"/>
    <property type="match status" value="1"/>
</dbReference>
<dbReference type="InterPro" id="IPR015943">
    <property type="entry name" value="WD40/YVTN_repeat-like_dom_sf"/>
</dbReference>
<dbReference type="GO" id="GO:0003723">
    <property type="term" value="F:RNA binding"/>
    <property type="evidence" value="ECO:0007669"/>
    <property type="project" value="TreeGrafter"/>
</dbReference>
<evidence type="ECO:0000313" key="11">
    <source>
        <dbReference type="Proteomes" id="UP000701853"/>
    </source>
</evidence>
<dbReference type="OrthoDB" id="1068471at2759"/>
<dbReference type="InterPro" id="IPR001680">
    <property type="entry name" value="WD40_rpt"/>
</dbReference>
<feature type="repeat" description="WD" evidence="7">
    <location>
        <begin position="91"/>
        <end position="132"/>
    </location>
</feature>
<evidence type="ECO:0008006" key="12">
    <source>
        <dbReference type="Google" id="ProtNLM"/>
    </source>
</evidence>
<dbReference type="Pfam" id="PF00400">
    <property type="entry name" value="WD40"/>
    <property type="match status" value="6"/>
</dbReference>
<dbReference type="PRINTS" id="PR00320">
    <property type="entry name" value="GPROTEINBRPT"/>
</dbReference>
<feature type="repeat" description="WD" evidence="7">
    <location>
        <begin position="217"/>
        <end position="251"/>
    </location>
</feature>
<organism evidence="10 11">
    <name type="scientific">Gossypium anomalum</name>
    <dbReference type="NCBI Taxonomy" id="47600"/>
    <lineage>
        <taxon>Eukaryota</taxon>
        <taxon>Viridiplantae</taxon>
        <taxon>Streptophyta</taxon>
        <taxon>Embryophyta</taxon>
        <taxon>Tracheophyta</taxon>
        <taxon>Spermatophyta</taxon>
        <taxon>Magnoliopsida</taxon>
        <taxon>eudicotyledons</taxon>
        <taxon>Gunneridae</taxon>
        <taxon>Pentapetalae</taxon>
        <taxon>rosids</taxon>
        <taxon>malvids</taxon>
        <taxon>Malvales</taxon>
        <taxon>Malvaceae</taxon>
        <taxon>Malvoideae</taxon>
        <taxon>Gossypium</taxon>
    </lineage>
</organism>
<feature type="repeat" description="WD" evidence="7">
    <location>
        <begin position="48"/>
        <end position="81"/>
    </location>
</feature>
<evidence type="ECO:0000256" key="7">
    <source>
        <dbReference type="PROSITE-ProRule" id="PRU00221"/>
    </source>
</evidence>
<dbReference type="Proteomes" id="UP000701853">
    <property type="component" value="Chromosome 10"/>
</dbReference>
<gene>
    <name evidence="10" type="ORF">CXB51_026292</name>
</gene>
<evidence type="ECO:0000256" key="2">
    <source>
        <dbReference type="ARBA" id="ARBA00022574"/>
    </source>
</evidence>
<accession>A0A8J5YHE7</accession>